<dbReference type="EMBL" id="CP075868">
    <property type="protein sequence ID" value="QYT02195.1"/>
    <property type="molecule type" value="Genomic_DNA"/>
</dbReference>
<dbReference type="PANTHER" id="PTHR24123">
    <property type="entry name" value="ANKYRIN REPEAT-CONTAINING"/>
    <property type="match status" value="1"/>
</dbReference>
<keyword evidence="6" id="KW-1185">Reference proteome</keyword>
<feature type="repeat" description="ANK" evidence="3">
    <location>
        <begin position="330"/>
        <end position="362"/>
    </location>
</feature>
<evidence type="ECO:0000256" key="3">
    <source>
        <dbReference type="PROSITE-ProRule" id="PRU00023"/>
    </source>
</evidence>
<dbReference type="InterPro" id="IPR036770">
    <property type="entry name" value="Ankyrin_rpt-contain_sf"/>
</dbReference>
<dbReference type="AlphaFoldDB" id="A0A8G0PK30"/>
<proteinExistence type="predicted"/>
<dbReference type="PANTHER" id="PTHR24123:SF33">
    <property type="entry name" value="PROTEIN HOS4"/>
    <property type="match status" value="1"/>
</dbReference>
<dbReference type="Proteomes" id="UP000826661">
    <property type="component" value="Chromosome V"/>
</dbReference>
<dbReference type="SUPFAM" id="SSF48403">
    <property type="entry name" value="Ankyrin repeat"/>
    <property type="match status" value="1"/>
</dbReference>
<sequence length="669" mass="71438">MDGRSISSLTTLCSGISQRAISGASEIQSLVGGLDSSRQNVSQLLSSLASALQELSQWTTKLETCLVATTVAILVQDGFKELLTSCDGTMTVLHKQLMRLQSDNVERINIDFLVAYYQTVKANISLLESMVDVVQTDDKVEQEDRFSRLKSNDLIVVVETVSETSAGQKNILLDVGESQASGSNSTSNAPDIPQEEEEDESAEPPPYSPQVEAEAETVTEAQSEAPAVAAASSSTPQPSGISWGSVFRNSFKAIANTLVPQPGPFVSALCQAASIGDIQQIAGFLTQGANINGRNENGKNALQCAILADQEDAARLLLASGASTSGSGWSGMPPLFLAASVGNINSAKMFLGRGASIDEKSTSGQYYFVDVVLSGNLDGIRFLLEQGCSANTKNISGEAVIANAIRKKQMALVELLFEFGAKIKSTDISGRNLLAVALDKKDYEMAELLLKKGAKPSAKNLSGMPLLVDEINNRRLKTAKLLLDWGADPNTKDWHSQPVLLIVIKSSKIAAEDKIDMVRQLFAKGAKADVKDCFSKTPAICYAVEAGISEIISLMLQNGAKTTATMQNGDSLLKYAIDHGRKDLTEALLHYGADPNYSVGENGVKPVVQALVKQDLDMVRLLREAGANVNVPEVQDVARALARAEVYEALGMPAPIEGDPPNYDTAMKN</sequence>
<feature type="repeat" description="ANK" evidence="3">
    <location>
        <begin position="429"/>
        <end position="461"/>
    </location>
</feature>
<accession>A0A8G0PK30</accession>
<name>A0A8G0PK30_9HYPO</name>
<feature type="repeat" description="ANK" evidence="3">
    <location>
        <begin position="568"/>
        <end position="600"/>
    </location>
</feature>
<dbReference type="PROSITE" id="PS50088">
    <property type="entry name" value="ANK_REPEAT"/>
    <property type="match status" value="4"/>
</dbReference>
<reference evidence="5 6" key="1">
    <citation type="journal article" date="2021" name="BMC Genomics">
        <title>Telomere-to-telomere genome assembly of asparaginase-producing Trichoderma simmonsii.</title>
        <authorList>
            <person name="Chung D."/>
            <person name="Kwon Y.M."/>
            <person name="Yang Y."/>
        </authorList>
    </citation>
    <scope>NUCLEOTIDE SEQUENCE [LARGE SCALE GENOMIC DNA]</scope>
    <source>
        <strain evidence="5 6">GH-Sj1</strain>
    </source>
</reference>
<evidence type="ECO:0000256" key="4">
    <source>
        <dbReference type="SAM" id="MobiDB-lite"/>
    </source>
</evidence>
<feature type="compositionally biased region" description="Low complexity" evidence="4">
    <location>
        <begin position="209"/>
        <end position="239"/>
    </location>
</feature>
<feature type="compositionally biased region" description="Polar residues" evidence="4">
    <location>
        <begin position="178"/>
        <end position="188"/>
    </location>
</feature>
<gene>
    <name evidence="5" type="ORF">H0G86_009201</name>
</gene>
<feature type="repeat" description="ANK" evidence="3">
    <location>
        <begin position="602"/>
        <end position="634"/>
    </location>
</feature>
<dbReference type="InterPro" id="IPR002110">
    <property type="entry name" value="Ankyrin_rpt"/>
</dbReference>
<protein>
    <submittedName>
        <fullName evidence="5">ANK_REP_REGION domain-containing protein</fullName>
    </submittedName>
</protein>
<dbReference type="PROSITE" id="PS50297">
    <property type="entry name" value="ANK_REP_REGION"/>
    <property type="match status" value="2"/>
</dbReference>
<dbReference type="Gene3D" id="1.25.40.20">
    <property type="entry name" value="Ankyrin repeat-containing domain"/>
    <property type="match status" value="2"/>
</dbReference>
<evidence type="ECO:0000256" key="2">
    <source>
        <dbReference type="ARBA" id="ARBA00023043"/>
    </source>
</evidence>
<dbReference type="InterPro" id="IPR051165">
    <property type="entry name" value="Multifunctional_ANK_Repeat"/>
</dbReference>
<evidence type="ECO:0000313" key="5">
    <source>
        <dbReference type="EMBL" id="QYT02195.1"/>
    </source>
</evidence>
<organism evidence="5 6">
    <name type="scientific">Trichoderma simmonsii</name>
    <dbReference type="NCBI Taxonomy" id="1491479"/>
    <lineage>
        <taxon>Eukaryota</taxon>
        <taxon>Fungi</taxon>
        <taxon>Dikarya</taxon>
        <taxon>Ascomycota</taxon>
        <taxon>Pezizomycotina</taxon>
        <taxon>Sordariomycetes</taxon>
        <taxon>Hypocreomycetidae</taxon>
        <taxon>Hypocreales</taxon>
        <taxon>Hypocreaceae</taxon>
        <taxon>Trichoderma</taxon>
    </lineage>
</organism>
<evidence type="ECO:0000313" key="6">
    <source>
        <dbReference type="Proteomes" id="UP000826661"/>
    </source>
</evidence>
<feature type="region of interest" description="Disordered" evidence="4">
    <location>
        <begin position="176"/>
        <end position="239"/>
    </location>
</feature>
<keyword evidence="2 3" id="KW-0040">ANK repeat</keyword>
<dbReference type="SMART" id="SM00248">
    <property type="entry name" value="ANK"/>
    <property type="match status" value="11"/>
</dbReference>
<feature type="compositionally biased region" description="Acidic residues" evidence="4">
    <location>
        <begin position="193"/>
        <end position="202"/>
    </location>
</feature>
<evidence type="ECO:0000256" key="1">
    <source>
        <dbReference type="ARBA" id="ARBA00022737"/>
    </source>
</evidence>
<dbReference type="Pfam" id="PF12796">
    <property type="entry name" value="Ank_2"/>
    <property type="match status" value="3"/>
</dbReference>
<keyword evidence="1" id="KW-0677">Repeat</keyword>